<evidence type="ECO:0000313" key="5">
    <source>
        <dbReference type="EMBL" id="WFD40396.1"/>
    </source>
</evidence>
<evidence type="ECO:0000313" key="6">
    <source>
        <dbReference type="Proteomes" id="UP001217754"/>
    </source>
</evidence>
<gene>
    <name evidence="5" type="primary">DAP1</name>
    <name evidence="5" type="ORF">MJAP1_003382</name>
</gene>
<dbReference type="EMBL" id="CP119963">
    <property type="protein sequence ID" value="WFD40396.1"/>
    <property type="molecule type" value="Genomic_DNA"/>
</dbReference>
<dbReference type="SMART" id="SM01117">
    <property type="entry name" value="Cyt-b5"/>
    <property type="match status" value="1"/>
</dbReference>
<sequence>MIDTQAIQNVVAFFTSNPLNSGLTGMLIFVIAMLVYIPDPFSEIFTPSVADARRNLDANSAYSSLPLDHPKSIEFLTYTPKTLAVYDGTGDESSPEGNKILLAINGNVFDVSSGRNFYGPGSPYGNFAGRDASRGMAKQSFDLAMLTPLDQPIDKLEDLTDSERKNMAEWESHFAGKYGIVGHLVNENELFRDAAQEEETEKAMQAKIEAAGRAQEPVWTGEERFEDAVLRMLVDKYKPMRRGEDARTSESARLSKAQRPTARPTSAVESVGANGVRIRKTGNNPWDLSYMPGPSPETRVYRGKYAHIDIEAPASEMKKKLQKHGVTPNQLPLDNAKAMGQVRESLRRSVLRDRIETALDKKVRYPDRKNQAEPSDEDQNKPLLGVVTAAKGLAGIAEMRIEEAIRTGSLQKNSLRGKPIPYDHNEGNAHLQREEFVLNRMVQRQGGAPPWVEINIELATEERSLRQRIQAAWICRALYALEFHAPWQQMEPVHVDWHMHDNQPTDIPDYTFAIRNDAQRHLVDWARNFRDAQWVVDQRSYHEEAVYQLNQVIRRYNNIAPFTARRLLYTKASFLRDTLDRTYPLVVEAASARLRGLRLTGAQHAAEAPSAPKAPIYEPILRWFRPQRE</sequence>
<dbReference type="InterPro" id="IPR001199">
    <property type="entry name" value="Cyt_B5-like_heme/steroid-bd"/>
</dbReference>
<dbReference type="GeneID" id="85227033"/>
<feature type="compositionally biased region" description="Basic and acidic residues" evidence="2">
    <location>
        <begin position="241"/>
        <end position="250"/>
    </location>
</feature>
<dbReference type="PANTHER" id="PTHR39394:SF1">
    <property type="entry name" value="DNAJ HOMOLOGUE SUBFAMILY C MEMBER 28 CONSERVED DOMAIN-CONTAINING PROTEIN"/>
    <property type="match status" value="1"/>
</dbReference>
<protein>
    <submittedName>
        <fullName evidence="5">Dihydrodipicolinate synthase</fullName>
    </submittedName>
</protein>
<evidence type="ECO:0000259" key="4">
    <source>
        <dbReference type="SMART" id="SM01117"/>
    </source>
</evidence>
<evidence type="ECO:0000256" key="2">
    <source>
        <dbReference type="SAM" id="MobiDB-lite"/>
    </source>
</evidence>
<comment type="similarity">
    <text evidence="1">Belongs to the cytochrome b5 family. MAPR subfamily.</text>
</comment>
<feature type="domain" description="Cytochrome b5 heme-binding" evidence="4">
    <location>
        <begin position="78"/>
        <end position="185"/>
    </location>
</feature>
<evidence type="ECO:0000256" key="3">
    <source>
        <dbReference type="SAM" id="Phobius"/>
    </source>
</evidence>
<reference evidence="5" key="1">
    <citation type="submission" date="2023-03" db="EMBL/GenBank/DDBJ databases">
        <title>Mating type loci evolution in Malassezia.</title>
        <authorList>
            <person name="Coelho M.A."/>
        </authorList>
    </citation>
    <scope>NUCLEOTIDE SEQUENCE</scope>
    <source>
        <strain evidence="5">CBS 9431</strain>
    </source>
</reference>
<keyword evidence="3" id="KW-0812">Transmembrane</keyword>
<dbReference type="InterPro" id="IPR036400">
    <property type="entry name" value="Cyt_B5-like_heme/steroid_sf"/>
</dbReference>
<keyword evidence="3" id="KW-1133">Transmembrane helix</keyword>
<keyword evidence="3" id="KW-0472">Membrane</keyword>
<dbReference type="SUPFAM" id="SSF55856">
    <property type="entry name" value="Cytochrome b5-like heme/steroid binding domain"/>
    <property type="match status" value="1"/>
</dbReference>
<dbReference type="AlphaFoldDB" id="A0AAF0JGZ6"/>
<keyword evidence="6" id="KW-1185">Reference proteome</keyword>
<feature type="transmembrane region" description="Helical" evidence="3">
    <location>
        <begin position="19"/>
        <end position="37"/>
    </location>
</feature>
<dbReference type="Proteomes" id="UP001217754">
    <property type="component" value="Chromosome 6"/>
</dbReference>
<dbReference type="Gene3D" id="3.10.120.10">
    <property type="entry name" value="Cytochrome b5-like heme/steroid binding domain"/>
    <property type="match status" value="1"/>
</dbReference>
<accession>A0AAF0JGZ6</accession>
<dbReference type="PANTHER" id="PTHR39394">
    <property type="entry name" value="YALI0E31793P"/>
    <property type="match status" value="1"/>
</dbReference>
<name>A0AAF0JGZ6_9BASI</name>
<dbReference type="RefSeq" id="XP_060123293.1">
    <property type="nucleotide sequence ID" value="XM_060267310.1"/>
</dbReference>
<dbReference type="Pfam" id="PF09350">
    <property type="entry name" value="DJC28_CD"/>
    <property type="match status" value="1"/>
</dbReference>
<proteinExistence type="inferred from homology"/>
<evidence type="ECO:0000256" key="1">
    <source>
        <dbReference type="ARBA" id="ARBA00038357"/>
    </source>
</evidence>
<dbReference type="InterPro" id="IPR018961">
    <property type="entry name" value="DnaJ_homolog_subfam-C_membr-28"/>
</dbReference>
<dbReference type="Pfam" id="PF00173">
    <property type="entry name" value="Cyt-b5"/>
    <property type="match status" value="1"/>
</dbReference>
<dbReference type="FunFam" id="3.10.120.10:FF:000003">
    <property type="entry name" value="membrane-associated progesterone receptor component 1"/>
    <property type="match status" value="1"/>
</dbReference>
<organism evidence="5 6">
    <name type="scientific">Malassezia japonica</name>
    <dbReference type="NCBI Taxonomy" id="223818"/>
    <lineage>
        <taxon>Eukaryota</taxon>
        <taxon>Fungi</taxon>
        <taxon>Dikarya</taxon>
        <taxon>Basidiomycota</taxon>
        <taxon>Ustilaginomycotina</taxon>
        <taxon>Malasseziomycetes</taxon>
        <taxon>Malasseziales</taxon>
        <taxon>Malasseziaceae</taxon>
        <taxon>Malassezia</taxon>
    </lineage>
</organism>
<dbReference type="GO" id="GO:0020037">
    <property type="term" value="F:heme binding"/>
    <property type="evidence" value="ECO:0007669"/>
    <property type="project" value="UniProtKB-ARBA"/>
</dbReference>
<feature type="region of interest" description="Disordered" evidence="2">
    <location>
        <begin position="241"/>
        <end position="273"/>
    </location>
</feature>